<organism evidence="1 2">
    <name type="scientific">Candidatus Lambdaproteobacteria bacterium RIFOXYD2_FULL_56_26</name>
    <dbReference type="NCBI Taxonomy" id="1817773"/>
    <lineage>
        <taxon>Bacteria</taxon>
        <taxon>Pseudomonadati</taxon>
        <taxon>Pseudomonadota</taxon>
        <taxon>Candidatus Lambdaproteobacteria</taxon>
    </lineage>
</organism>
<comment type="caution">
    <text evidence="1">The sequence shown here is derived from an EMBL/GenBank/DDBJ whole genome shotgun (WGS) entry which is preliminary data.</text>
</comment>
<proteinExistence type="predicted"/>
<protein>
    <submittedName>
        <fullName evidence="1">Uncharacterized protein</fullName>
    </submittedName>
</protein>
<evidence type="ECO:0000313" key="2">
    <source>
        <dbReference type="Proteomes" id="UP000177583"/>
    </source>
</evidence>
<reference evidence="1 2" key="1">
    <citation type="journal article" date="2016" name="Nat. Commun.">
        <title>Thousands of microbial genomes shed light on interconnected biogeochemical processes in an aquifer system.</title>
        <authorList>
            <person name="Anantharaman K."/>
            <person name="Brown C.T."/>
            <person name="Hug L.A."/>
            <person name="Sharon I."/>
            <person name="Castelle C.J."/>
            <person name="Probst A.J."/>
            <person name="Thomas B.C."/>
            <person name="Singh A."/>
            <person name="Wilkins M.J."/>
            <person name="Karaoz U."/>
            <person name="Brodie E.L."/>
            <person name="Williams K.H."/>
            <person name="Hubbard S.S."/>
            <person name="Banfield J.F."/>
        </authorList>
    </citation>
    <scope>NUCLEOTIDE SEQUENCE [LARGE SCALE GENOMIC DNA]</scope>
</reference>
<evidence type="ECO:0000313" key="1">
    <source>
        <dbReference type="EMBL" id="OGH00092.1"/>
    </source>
</evidence>
<sequence>MERDISRVRDTLSQMLQLSLFTERTYRMTVRDLGSFHLNWTQTRTQGESDVLWEYEEGKPVRITAFNLEEAIDTYCQKLSEEAIWPQGPSPKANAKATHIA</sequence>
<accession>A0A1F6GPS9</accession>
<name>A0A1F6GPS9_9PROT</name>
<dbReference type="Proteomes" id="UP000177583">
    <property type="component" value="Unassembled WGS sequence"/>
</dbReference>
<dbReference type="EMBL" id="MFNF01000050">
    <property type="protein sequence ID" value="OGH00092.1"/>
    <property type="molecule type" value="Genomic_DNA"/>
</dbReference>
<gene>
    <name evidence="1" type="ORF">A2557_04400</name>
</gene>
<dbReference type="AlphaFoldDB" id="A0A1F6GPS9"/>